<comment type="similarity">
    <text evidence="1">Belongs to the ARG7 family.</text>
</comment>
<evidence type="ECO:0000256" key="1">
    <source>
        <dbReference type="ARBA" id="ARBA00006974"/>
    </source>
</evidence>
<protein>
    <submittedName>
        <fullName evidence="2">Uncharacterized protein</fullName>
    </submittedName>
</protein>
<sequence>MVIFSGGFAKMLGSKGCKRYSKLNKTDTRKPVRGVVPVYVGEEGTKYDVPIEYFSSLRIKDLLERHEEELEASKPLSLPCSEKDFETMLGSKGCKGYSKLNKADIRKPARGVVPVYVGEEGSKYDVPIEYFSSLRIKELLERYEEELEASKPLSLPCSEKEFETVIHLVKTEIEGKKKRKK</sequence>
<name>A0AA88RAR3_9ASTE</name>
<gene>
    <name evidence="2" type="ORF">RJ640_010306</name>
</gene>
<keyword evidence="3" id="KW-1185">Reference proteome</keyword>
<dbReference type="PANTHER" id="PTHR31374:SF418">
    <property type="entry name" value="AUXIN-RESPONSIVE FAMILY PROTEIN"/>
    <property type="match status" value="1"/>
</dbReference>
<comment type="caution">
    <text evidence="2">The sequence shown here is derived from an EMBL/GenBank/DDBJ whole genome shotgun (WGS) entry which is preliminary data.</text>
</comment>
<evidence type="ECO:0000313" key="2">
    <source>
        <dbReference type="EMBL" id="KAK2981789.1"/>
    </source>
</evidence>
<evidence type="ECO:0000313" key="3">
    <source>
        <dbReference type="Proteomes" id="UP001187471"/>
    </source>
</evidence>
<dbReference type="InterPro" id="IPR003676">
    <property type="entry name" value="SAUR_fam"/>
</dbReference>
<dbReference type="GO" id="GO:0009733">
    <property type="term" value="P:response to auxin"/>
    <property type="evidence" value="ECO:0007669"/>
    <property type="project" value="InterPro"/>
</dbReference>
<dbReference type="Proteomes" id="UP001187471">
    <property type="component" value="Unassembled WGS sequence"/>
</dbReference>
<dbReference type="EMBL" id="JAVXUO010001488">
    <property type="protein sequence ID" value="KAK2981789.1"/>
    <property type="molecule type" value="Genomic_DNA"/>
</dbReference>
<accession>A0AA88RAR3</accession>
<dbReference type="AlphaFoldDB" id="A0AA88RAR3"/>
<organism evidence="2 3">
    <name type="scientific">Escallonia rubra</name>
    <dbReference type="NCBI Taxonomy" id="112253"/>
    <lineage>
        <taxon>Eukaryota</taxon>
        <taxon>Viridiplantae</taxon>
        <taxon>Streptophyta</taxon>
        <taxon>Embryophyta</taxon>
        <taxon>Tracheophyta</taxon>
        <taxon>Spermatophyta</taxon>
        <taxon>Magnoliopsida</taxon>
        <taxon>eudicotyledons</taxon>
        <taxon>Gunneridae</taxon>
        <taxon>Pentapetalae</taxon>
        <taxon>asterids</taxon>
        <taxon>campanulids</taxon>
        <taxon>Escalloniales</taxon>
        <taxon>Escalloniaceae</taxon>
        <taxon>Escallonia</taxon>
    </lineage>
</organism>
<dbReference type="PANTHER" id="PTHR31374">
    <property type="entry name" value="AUXIN-INDUCED PROTEIN-LIKE-RELATED"/>
    <property type="match status" value="1"/>
</dbReference>
<proteinExistence type="inferred from homology"/>
<dbReference type="Pfam" id="PF02519">
    <property type="entry name" value="Auxin_inducible"/>
    <property type="match status" value="2"/>
</dbReference>
<reference evidence="2" key="1">
    <citation type="submission" date="2022-12" db="EMBL/GenBank/DDBJ databases">
        <title>Draft genome assemblies for two species of Escallonia (Escalloniales).</title>
        <authorList>
            <person name="Chanderbali A."/>
            <person name="Dervinis C."/>
            <person name="Anghel I."/>
            <person name="Soltis D."/>
            <person name="Soltis P."/>
            <person name="Zapata F."/>
        </authorList>
    </citation>
    <scope>NUCLEOTIDE SEQUENCE</scope>
    <source>
        <strain evidence="2">UCBG92.1500</strain>
        <tissue evidence="2">Leaf</tissue>
    </source>
</reference>